<reference evidence="5" key="1">
    <citation type="submission" date="2015-08" db="EMBL/GenBank/DDBJ databases">
        <title>The complete genome of Altererythrobacter atlanticus strain 26DY36.</title>
        <authorList>
            <person name="Wu Y.-H."/>
            <person name="Cheng H."/>
            <person name="Wu X.-W."/>
        </authorList>
    </citation>
    <scope>NUCLEOTIDE SEQUENCE</scope>
    <source>
        <strain evidence="5">26DY36</strain>
        <plasmid evidence="5">unnamed</plasmid>
    </source>
</reference>
<dbReference type="InterPro" id="IPR036390">
    <property type="entry name" value="WH_DNA-bd_sf"/>
</dbReference>
<keyword evidence="6" id="KW-1185">Reference proteome</keyword>
<feature type="region of interest" description="Disordered" evidence="4">
    <location>
        <begin position="1"/>
        <end position="27"/>
    </location>
</feature>
<keyword evidence="5" id="KW-0614">Plasmid</keyword>
<keyword evidence="2" id="KW-0238">DNA-binding</keyword>
<dbReference type="InterPro" id="IPR000835">
    <property type="entry name" value="HTH_MarR-typ"/>
</dbReference>
<dbReference type="InterPro" id="IPR036388">
    <property type="entry name" value="WH-like_DNA-bd_sf"/>
</dbReference>
<accession>A0A0F7KXB9</accession>
<dbReference type="KEGG" id="aay:WYH_03305"/>
<sequence length="176" mass="20142">MGQARTGEQESEVSAREKPRPSRRTGPLARLVSMRMVVLFNLMRRSNLLTQRRLLGLAEIEWRIVAYLGEFAPLSLNGLAEMLLQDRGQLSRTVKSMVKRGLLTRERKPGGPEIEIDLSAEGQALHQKMIERAMEWDRRLTEGLDPADLETVRRALDHMIGRAETIMEEEREEHGD</sequence>
<dbReference type="Proteomes" id="UP000034392">
    <property type="component" value="Plasmid unnamed"/>
</dbReference>
<evidence type="ECO:0000256" key="2">
    <source>
        <dbReference type="ARBA" id="ARBA00023125"/>
    </source>
</evidence>
<proteinExistence type="predicted"/>
<keyword evidence="3" id="KW-0804">Transcription</keyword>
<dbReference type="PANTHER" id="PTHR42756">
    <property type="entry name" value="TRANSCRIPTIONAL REGULATOR, MARR"/>
    <property type="match status" value="1"/>
</dbReference>
<dbReference type="SUPFAM" id="SSF46785">
    <property type="entry name" value="Winged helix' DNA-binding domain"/>
    <property type="match status" value="1"/>
</dbReference>
<evidence type="ECO:0000313" key="5">
    <source>
        <dbReference type="EMBL" id="AKH44324.1"/>
    </source>
</evidence>
<dbReference type="SMART" id="SM00347">
    <property type="entry name" value="HTH_MARR"/>
    <property type="match status" value="1"/>
</dbReference>
<dbReference type="Gene3D" id="1.10.10.10">
    <property type="entry name" value="Winged helix-like DNA-binding domain superfamily/Winged helix DNA-binding domain"/>
    <property type="match status" value="1"/>
</dbReference>
<dbReference type="Pfam" id="PF12802">
    <property type="entry name" value="MarR_2"/>
    <property type="match status" value="1"/>
</dbReference>
<dbReference type="GO" id="GO:0003677">
    <property type="term" value="F:DNA binding"/>
    <property type="evidence" value="ECO:0007669"/>
    <property type="project" value="UniProtKB-KW"/>
</dbReference>
<organism evidence="5 6">
    <name type="scientific">Croceibacterium atlanticum</name>
    <dbReference type="NCBI Taxonomy" id="1267766"/>
    <lineage>
        <taxon>Bacteria</taxon>
        <taxon>Pseudomonadati</taxon>
        <taxon>Pseudomonadota</taxon>
        <taxon>Alphaproteobacteria</taxon>
        <taxon>Sphingomonadales</taxon>
        <taxon>Erythrobacteraceae</taxon>
        <taxon>Croceibacterium</taxon>
    </lineage>
</organism>
<protein>
    <submittedName>
        <fullName evidence="5">MarR family protein</fullName>
    </submittedName>
</protein>
<dbReference type="RefSeq" id="WP_046905302.1">
    <property type="nucleotide sequence ID" value="NZ_CP011453.2"/>
</dbReference>
<dbReference type="EMBL" id="CP011453">
    <property type="protein sequence ID" value="AKH44324.1"/>
    <property type="molecule type" value="Genomic_DNA"/>
</dbReference>
<evidence type="ECO:0000256" key="1">
    <source>
        <dbReference type="ARBA" id="ARBA00023015"/>
    </source>
</evidence>
<dbReference type="PROSITE" id="PS50995">
    <property type="entry name" value="HTH_MARR_2"/>
    <property type="match status" value="1"/>
</dbReference>
<dbReference type="OrthoDB" id="7723661at2"/>
<evidence type="ECO:0000256" key="3">
    <source>
        <dbReference type="ARBA" id="ARBA00023163"/>
    </source>
</evidence>
<dbReference type="GO" id="GO:0003700">
    <property type="term" value="F:DNA-binding transcription factor activity"/>
    <property type="evidence" value="ECO:0007669"/>
    <property type="project" value="InterPro"/>
</dbReference>
<keyword evidence="1" id="KW-0805">Transcription regulation</keyword>
<name>A0A0F7KXB9_9SPHN</name>
<evidence type="ECO:0000256" key="4">
    <source>
        <dbReference type="SAM" id="MobiDB-lite"/>
    </source>
</evidence>
<evidence type="ECO:0000313" key="6">
    <source>
        <dbReference type="Proteomes" id="UP000034392"/>
    </source>
</evidence>
<gene>
    <name evidence="5" type="ORF">WYH_03305</name>
</gene>
<dbReference type="PATRIC" id="fig|1267766.3.peg.3324"/>
<dbReference type="PANTHER" id="PTHR42756:SF1">
    <property type="entry name" value="TRANSCRIPTIONAL REPRESSOR OF EMRAB OPERON"/>
    <property type="match status" value="1"/>
</dbReference>
<geneLocation type="plasmid" evidence="5 6">
    <name>unnamed</name>
</geneLocation>
<dbReference type="AlphaFoldDB" id="A0A0F7KXB9"/>